<keyword evidence="3" id="KW-1185">Reference proteome</keyword>
<feature type="compositionally biased region" description="Basic and acidic residues" evidence="1">
    <location>
        <begin position="145"/>
        <end position="160"/>
    </location>
</feature>
<evidence type="ECO:0000256" key="1">
    <source>
        <dbReference type="SAM" id="MobiDB-lite"/>
    </source>
</evidence>
<dbReference type="Proteomes" id="UP000835052">
    <property type="component" value="Unassembled WGS sequence"/>
</dbReference>
<evidence type="ECO:0000313" key="3">
    <source>
        <dbReference type="Proteomes" id="UP000835052"/>
    </source>
</evidence>
<proteinExistence type="predicted"/>
<protein>
    <submittedName>
        <fullName evidence="2">Uncharacterized protein</fullName>
    </submittedName>
</protein>
<feature type="compositionally biased region" description="Basic and acidic residues" evidence="1">
    <location>
        <begin position="178"/>
        <end position="187"/>
    </location>
</feature>
<feature type="region of interest" description="Disordered" evidence="1">
    <location>
        <begin position="1"/>
        <end position="279"/>
    </location>
</feature>
<feature type="compositionally biased region" description="Basic and acidic residues" evidence="1">
    <location>
        <begin position="10"/>
        <end position="21"/>
    </location>
</feature>
<evidence type="ECO:0000313" key="2">
    <source>
        <dbReference type="EMBL" id="CAD6197273.1"/>
    </source>
</evidence>
<sequence>MNKIKIKTRAGRDKKREECTKEKKKSCTKWKEADGPTNDYLSLNEAGGEGEGGGDEDRERRDSIDRNEQQELMKDKERENPQNSEGEERDEAEGAQNEPFELENGLPESEKSVSSLLSVGDGKQQQGGHEEDVDVEEVVEEVEEKEGASSEVNERPRLENEVQAFENNDPSDGEREEGEGQRGDRNELPQLGQELIEEVEEPEPSQSSDEEGSALTNMVPDEIEPEEVGNEGPVPSQSHDNGSPVSGYEELSNSGKLSKFSPKNPLTRETEPAYIESPE</sequence>
<accession>A0A8S1HL29</accession>
<name>A0A8S1HL29_9PELO</name>
<feature type="compositionally biased region" description="Acidic residues" evidence="1">
    <location>
        <begin position="131"/>
        <end position="144"/>
    </location>
</feature>
<reference evidence="2" key="1">
    <citation type="submission" date="2020-10" db="EMBL/GenBank/DDBJ databases">
        <authorList>
            <person name="Kikuchi T."/>
        </authorList>
    </citation>
    <scope>NUCLEOTIDE SEQUENCE</scope>
    <source>
        <strain evidence="2">NKZ352</strain>
    </source>
</reference>
<comment type="caution">
    <text evidence="2">The sequence shown here is derived from an EMBL/GenBank/DDBJ whole genome shotgun (WGS) entry which is preliminary data.</text>
</comment>
<dbReference type="AlphaFoldDB" id="A0A8S1HL29"/>
<gene>
    <name evidence="2" type="ORF">CAUJ_LOCUS13182</name>
</gene>
<feature type="compositionally biased region" description="Basic and acidic residues" evidence="1">
    <location>
        <begin position="55"/>
        <end position="80"/>
    </location>
</feature>
<feature type="compositionally biased region" description="Acidic residues" evidence="1">
    <location>
        <begin position="195"/>
        <end position="212"/>
    </location>
</feature>
<dbReference type="EMBL" id="CAJGYM010000090">
    <property type="protein sequence ID" value="CAD6197273.1"/>
    <property type="molecule type" value="Genomic_DNA"/>
</dbReference>
<organism evidence="2 3">
    <name type="scientific">Caenorhabditis auriculariae</name>
    <dbReference type="NCBI Taxonomy" id="2777116"/>
    <lineage>
        <taxon>Eukaryota</taxon>
        <taxon>Metazoa</taxon>
        <taxon>Ecdysozoa</taxon>
        <taxon>Nematoda</taxon>
        <taxon>Chromadorea</taxon>
        <taxon>Rhabditida</taxon>
        <taxon>Rhabditina</taxon>
        <taxon>Rhabditomorpha</taxon>
        <taxon>Rhabditoidea</taxon>
        <taxon>Rhabditidae</taxon>
        <taxon>Peloderinae</taxon>
        <taxon>Caenorhabditis</taxon>
    </lineage>
</organism>